<feature type="domain" description="GH64" evidence="1">
    <location>
        <begin position="1"/>
        <end position="97"/>
    </location>
</feature>
<evidence type="ECO:0000313" key="3">
    <source>
        <dbReference type="Proteomes" id="UP000579647"/>
    </source>
</evidence>
<comment type="caution">
    <text evidence="2">The sequence shown here is derived from an EMBL/GenBank/DDBJ whole genome shotgun (WGS) entry which is preliminary data.</text>
</comment>
<dbReference type="InterPro" id="IPR037398">
    <property type="entry name" value="Glyco_hydro_64_fam"/>
</dbReference>
<protein>
    <recommendedName>
        <fullName evidence="1">GH64 domain-containing protein</fullName>
    </recommendedName>
</protein>
<dbReference type="AlphaFoldDB" id="A0A840WS32"/>
<dbReference type="PANTHER" id="PTHR38165">
    <property type="match status" value="1"/>
</dbReference>
<evidence type="ECO:0000259" key="1">
    <source>
        <dbReference type="PROSITE" id="PS52006"/>
    </source>
</evidence>
<organism evidence="2 3">
    <name type="scientific">Nocardiopsis metallicus</name>
    <dbReference type="NCBI Taxonomy" id="179819"/>
    <lineage>
        <taxon>Bacteria</taxon>
        <taxon>Bacillati</taxon>
        <taxon>Actinomycetota</taxon>
        <taxon>Actinomycetes</taxon>
        <taxon>Streptosporangiales</taxon>
        <taxon>Nocardiopsidaceae</taxon>
        <taxon>Nocardiopsis</taxon>
    </lineage>
</organism>
<dbReference type="EMBL" id="JACHDO010000001">
    <property type="protein sequence ID" value="MBB5494446.1"/>
    <property type="molecule type" value="Genomic_DNA"/>
</dbReference>
<sequence>MFFCDGALDAPNDGITGPVAAIAGAALNRSTLLDTAQQPTDDPAEFYLADIANRYAGVFHDHTEDGKAYGFAFDDVEDFASYIQDHGPSGLEITLTPF</sequence>
<proteinExistence type="predicted"/>
<keyword evidence="3" id="KW-1185">Reference proteome</keyword>
<accession>A0A840WS32</accession>
<dbReference type="Proteomes" id="UP000579647">
    <property type="component" value="Unassembled WGS sequence"/>
</dbReference>
<evidence type="ECO:0000313" key="2">
    <source>
        <dbReference type="EMBL" id="MBB5494446.1"/>
    </source>
</evidence>
<dbReference type="PANTHER" id="PTHR38165:SF1">
    <property type="entry name" value="GLUCANASE B"/>
    <property type="match status" value="1"/>
</dbReference>
<dbReference type="RefSeq" id="WP_376769954.1">
    <property type="nucleotide sequence ID" value="NZ_JACHDO010000001.1"/>
</dbReference>
<gene>
    <name evidence="2" type="ORF">HNR07_005583</name>
</gene>
<dbReference type="Gene3D" id="2.60.110.10">
    <property type="entry name" value="Thaumatin"/>
    <property type="match status" value="1"/>
</dbReference>
<dbReference type="Pfam" id="PF16483">
    <property type="entry name" value="Glyco_hydro_64"/>
    <property type="match status" value="1"/>
</dbReference>
<dbReference type="InterPro" id="IPR032477">
    <property type="entry name" value="Glyco_hydro_64"/>
</dbReference>
<reference evidence="2 3" key="1">
    <citation type="submission" date="2020-08" db="EMBL/GenBank/DDBJ databases">
        <title>Sequencing the genomes of 1000 actinobacteria strains.</title>
        <authorList>
            <person name="Klenk H.-P."/>
        </authorList>
    </citation>
    <scope>NUCLEOTIDE SEQUENCE [LARGE SCALE GENOMIC DNA]</scope>
    <source>
        <strain evidence="2 3">DSM 44598</strain>
    </source>
</reference>
<dbReference type="InterPro" id="IPR037176">
    <property type="entry name" value="Osmotin/thaumatin-like_sf"/>
</dbReference>
<dbReference type="PROSITE" id="PS52006">
    <property type="entry name" value="GH64"/>
    <property type="match status" value="1"/>
</dbReference>
<name>A0A840WS32_9ACTN</name>